<gene>
    <name evidence="1" type="ORF">GMARGA_LOCUS518</name>
</gene>
<proteinExistence type="predicted"/>
<reference evidence="1 2" key="1">
    <citation type="submission" date="2021-06" db="EMBL/GenBank/DDBJ databases">
        <authorList>
            <person name="Kallberg Y."/>
            <person name="Tangrot J."/>
            <person name="Rosling A."/>
        </authorList>
    </citation>
    <scope>NUCLEOTIDE SEQUENCE [LARGE SCALE GENOMIC DNA]</scope>
    <source>
        <strain evidence="1 2">120-4 pot B 10/14</strain>
    </source>
</reference>
<organism evidence="1 2">
    <name type="scientific">Gigaspora margarita</name>
    <dbReference type="NCBI Taxonomy" id="4874"/>
    <lineage>
        <taxon>Eukaryota</taxon>
        <taxon>Fungi</taxon>
        <taxon>Fungi incertae sedis</taxon>
        <taxon>Mucoromycota</taxon>
        <taxon>Glomeromycotina</taxon>
        <taxon>Glomeromycetes</taxon>
        <taxon>Diversisporales</taxon>
        <taxon>Gigasporaceae</taxon>
        <taxon>Gigaspora</taxon>
    </lineage>
</organism>
<accession>A0ABM8VWQ2</accession>
<comment type="caution">
    <text evidence="1">The sequence shown here is derived from an EMBL/GenBank/DDBJ whole genome shotgun (WGS) entry which is preliminary data.</text>
</comment>
<name>A0ABM8VWQ2_GIGMA</name>
<protein>
    <submittedName>
        <fullName evidence="1">7405_t:CDS:1</fullName>
    </submittedName>
</protein>
<dbReference type="Proteomes" id="UP000789901">
    <property type="component" value="Unassembled WGS sequence"/>
</dbReference>
<evidence type="ECO:0000313" key="2">
    <source>
        <dbReference type="Proteomes" id="UP000789901"/>
    </source>
</evidence>
<sequence>MSFDNLKTVDSITYNIFKESVTNIYQLWNENLNAIAEDFAHRYISDGPLRVQAVLQRVNMAILIPLNNTVNKINEQIVERFSRKQYTYFGFDSVSEDTLNLYPIKIPLLASEDSELPFLLERKQIPICLAFALIINKSQDQTLLHIGPYLPD</sequence>
<keyword evidence="2" id="KW-1185">Reference proteome</keyword>
<dbReference type="EMBL" id="CAJVQB010000088">
    <property type="protein sequence ID" value="CAG8465494.1"/>
    <property type="molecule type" value="Genomic_DNA"/>
</dbReference>
<evidence type="ECO:0000313" key="1">
    <source>
        <dbReference type="EMBL" id="CAG8465494.1"/>
    </source>
</evidence>